<protein>
    <submittedName>
        <fullName evidence="1">Uncharacterized protein</fullName>
    </submittedName>
</protein>
<reference evidence="1 2" key="1">
    <citation type="journal article" date="2019" name="Int. J. Syst. Evol. Microbiol.">
        <title>Capsulimonas corticalis gen. nov., sp. nov., an aerobic capsulated bacterium, of a novel bacterial order, Capsulimonadales ord. nov., of the class Armatimonadia of the phylum Armatimonadetes.</title>
        <authorList>
            <person name="Li J."/>
            <person name="Kudo C."/>
            <person name="Tonouchi A."/>
        </authorList>
    </citation>
    <scope>NUCLEOTIDE SEQUENCE [LARGE SCALE GENOMIC DNA]</scope>
    <source>
        <strain evidence="1 2">AX-7</strain>
    </source>
</reference>
<dbReference type="AlphaFoldDB" id="A0A402D2E1"/>
<dbReference type="Proteomes" id="UP000287394">
    <property type="component" value="Chromosome"/>
</dbReference>
<dbReference type="KEGG" id="ccot:CCAX7_22480"/>
<sequence length="240" mass="26280">MRSLYSPRVFTRSRVIGAGAVIFTVCLAATLRTPPAGADAPTLSTPLQVADALDKIVQPRFQRNAGQFGPDRIVMLPSGHTSIDEIDGETPSERRKFLKLREARRSYVVGILHVVHKPGSHLDTHDASHVEIDPKPSTDVLFAVNSTYERVDHSINWAEQHLTRVLTPYAPVVKRGKVINVDYGGWFVALRPIRAEHSACISCHVGSHRGDTLGVMIYAVNKSRGARDTVMQVVTEGSGA</sequence>
<evidence type="ECO:0000313" key="1">
    <source>
        <dbReference type="EMBL" id="BDI30197.1"/>
    </source>
</evidence>
<keyword evidence="2" id="KW-1185">Reference proteome</keyword>
<organism evidence="1 2">
    <name type="scientific">Capsulimonas corticalis</name>
    <dbReference type="NCBI Taxonomy" id="2219043"/>
    <lineage>
        <taxon>Bacteria</taxon>
        <taxon>Bacillati</taxon>
        <taxon>Armatimonadota</taxon>
        <taxon>Armatimonadia</taxon>
        <taxon>Capsulimonadales</taxon>
        <taxon>Capsulimonadaceae</taxon>
        <taxon>Capsulimonas</taxon>
    </lineage>
</organism>
<proteinExistence type="predicted"/>
<dbReference type="RefSeq" id="WP_119323644.1">
    <property type="nucleotide sequence ID" value="NZ_AP025739.1"/>
</dbReference>
<evidence type="ECO:0000313" key="2">
    <source>
        <dbReference type="Proteomes" id="UP000287394"/>
    </source>
</evidence>
<name>A0A402D2E1_9BACT</name>
<dbReference type="EMBL" id="AP025739">
    <property type="protein sequence ID" value="BDI30197.1"/>
    <property type="molecule type" value="Genomic_DNA"/>
</dbReference>
<gene>
    <name evidence="1" type="ORF">CCAX7_22480</name>
</gene>
<accession>A0A402D2E1</accession>